<dbReference type="EMBL" id="JACNMF010000001">
    <property type="protein sequence ID" value="MBC3757426.1"/>
    <property type="molecule type" value="Genomic_DNA"/>
</dbReference>
<comment type="caution">
    <text evidence="2">The sequence shown here is derived from an EMBL/GenBank/DDBJ whole genome shotgun (WGS) entry which is preliminary data.</text>
</comment>
<dbReference type="Proteomes" id="UP000656244">
    <property type="component" value="Unassembled WGS sequence"/>
</dbReference>
<protein>
    <recommendedName>
        <fullName evidence="4">Lipoprotein</fullName>
    </recommendedName>
</protein>
<reference evidence="2" key="1">
    <citation type="submission" date="2020-08" db="EMBL/GenBank/DDBJ databases">
        <title>Hyunsoonleella sp. strain SJ7 genome sequencing and assembly.</title>
        <authorList>
            <person name="Kim I."/>
        </authorList>
    </citation>
    <scope>NUCLEOTIDE SEQUENCE</scope>
    <source>
        <strain evidence="2">SJ7</strain>
    </source>
</reference>
<dbReference type="PROSITE" id="PS51257">
    <property type="entry name" value="PROKAR_LIPOPROTEIN"/>
    <property type="match status" value="1"/>
</dbReference>
<name>A0A923H6T9_9FLAO</name>
<keyword evidence="1" id="KW-0732">Signal</keyword>
<dbReference type="RefSeq" id="WP_186558775.1">
    <property type="nucleotide sequence ID" value="NZ_JACNMF010000001.1"/>
</dbReference>
<sequence length="234" mass="25476">MKNKLNNFYNLTKPLKSLGLLITAVLSLTACETDDVSSDANLNLPNMTNNEVITVPFFVENGNGDMPSSSEDLLYEFRLLNPILNREGNHLTWEDFSTVSGIASVACMEGGFEVEMQLSGLIPNGVYTFWNVTFHDGGMDPSKEMLNIRGIGCIGASDGSENYFIASNDGTGYIKAFTQTPNSLSMIGDIKACPLSDEVEFHIVGAYHLDSKTWGADLGPDGTAVEQFGFIFKN</sequence>
<evidence type="ECO:0000313" key="2">
    <source>
        <dbReference type="EMBL" id="MBC3757426.1"/>
    </source>
</evidence>
<proteinExistence type="predicted"/>
<dbReference type="AlphaFoldDB" id="A0A923H6T9"/>
<feature type="signal peptide" evidence="1">
    <location>
        <begin position="1"/>
        <end position="30"/>
    </location>
</feature>
<organism evidence="2 3">
    <name type="scientific">Hyunsoonleella aquatilis</name>
    <dbReference type="NCBI Taxonomy" id="2762758"/>
    <lineage>
        <taxon>Bacteria</taxon>
        <taxon>Pseudomonadati</taxon>
        <taxon>Bacteroidota</taxon>
        <taxon>Flavobacteriia</taxon>
        <taxon>Flavobacteriales</taxon>
        <taxon>Flavobacteriaceae</taxon>
    </lineage>
</organism>
<keyword evidence="3" id="KW-1185">Reference proteome</keyword>
<evidence type="ECO:0000313" key="3">
    <source>
        <dbReference type="Proteomes" id="UP000656244"/>
    </source>
</evidence>
<evidence type="ECO:0008006" key="4">
    <source>
        <dbReference type="Google" id="ProtNLM"/>
    </source>
</evidence>
<evidence type="ECO:0000256" key="1">
    <source>
        <dbReference type="SAM" id="SignalP"/>
    </source>
</evidence>
<gene>
    <name evidence="2" type="ORF">H7U19_03345</name>
</gene>
<accession>A0A923H6T9</accession>
<feature type="chain" id="PRO_5037780464" description="Lipoprotein" evidence="1">
    <location>
        <begin position="31"/>
        <end position="234"/>
    </location>
</feature>